<dbReference type="GO" id="GO:0000155">
    <property type="term" value="F:phosphorelay sensor kinase activity"/>
    <property type="evidence" value="ECO:0007669"/>
    <property type="project" value="InterPro"/>
</dbReference>
<dbReference type="GO" id="GO:0005524">
    <property type="term" value="F:ATP binding"/>
    <property type="evidence" value="ECO:0007669"/>
    <property type="project" value="UniProtKB-KW"/>
</dbReference>
<dbReference type="InterPro" id="IPR055558">
    <property type="entry name" value="DUF7134"/>
</dbReference>
<evidence type="ECO:0000256" key="1">
    <source>
        <dbReference type="ARBA" id="ARBA00000085"/>
    </source>
</evidence>
<feature type="domain" description="Signal transduction histidine kinase subgroup 3 dimerisation and phosphoacceptor" evidence="11">
    <location>
        <begin position="184"/>
        <end position="251"/>
    </location>
</feature>
<keyword evidence="6 13" id="KW-0418">Kinase</keyword>
<dbReference type="GO" id="GO:0016020">
    <property type="term" value="C:membrane"/>
    <property type="evidence" value="ECO:0007669"/>
    <property type="project" value="InterPro"/>
</dbReference>
<reference evidence="13" key="2">
    <citation type="submission" date="2023-01" db="EMBL/GenBank/DDBJ databases">
        <authorList>
            <person name="Sun Q."/>
            <person name="Evtushenko L."/>
        </authorList>
    </citation>
    <scope>NUCLEOTIDE SEQUENCE</scope>
    <source>
        <strain evidence="13">VKM Ac-1321</strain>
    </source>
</reference>
<dbReference type="Pfam" id="PF23539">
    <property type="entry name" value="DUF7134"/>
    <property type="match status" value="1"/>
</dbReference>
<dbReference type="Pfam" id="PF02518">
    <property type="entry name" value="HATPase_c"/>
    <property type="match status" value="1"/>
</dbReference>
<dbReference type="PANTHER" id="PTHR24421:SF10">
    <property type="entry name" value="NITRATE_NITRITE SENSOR PROTEIN NARQ"/>
    <property type="match status" value="1"/>
</dbReference>
<keyword evidence="5" id="KW-0547">Nucleotide-binding</keyword>
<evidence type="ECO:0000256" key="8">
    <source>
        <dbReference type="ARBA" id="ARBA00023012"/>
    </source>
</evidence>
<organism evidence="13 14">
    <name type="scientific">Dactylosporangium matsuzakiense</name>
    <dbReference type="NCBI Taxonomy" id="53360"/>
    <lineage>
        <taxon>Bacteria</taxon>
        <taxon>Bacillati</taxon>
        <taxon>Actinomycetota</taxon>
        <taxon>Actinomycetes</taxon>
        <taxon>Micromonosporales</taxon>
        <taxon>Micromonosporaceae</taxon>
        <taxon>Dactylosporangium</taxon>
    </lineage>
</organism>
<dbReference type="InterPro" id="IPR003594">
    <property type="entry name" value="HATPase_dom"/>
</dbReference>
<dbReference type="Gene3D" id="3.30.565.10">
    <property type="entry name" value="Histidine kinase-like ATPase, C-terminal domain"/>
    <property type="match status" value="1"/>
</dbReference>
<accession>A0A9W6KH20</accession>
<feature type="transmembrane region" description="Helical" evidence="9">
    <location>
        <begin position="12"/>
        <end position="29"/>
    </location>
</feature>
<protein>
    <recommendedName>
        <fullName evidence="2">histidine kinase</fullName>
        <ecNumber evidence="2">2.7.13.3</ecNumber>
    </recommendedName>
</protein>
<evidence type="ECO:0000259" key="11">
    <source>
        <dbReference type="Pfam" id="PF07730"/>
    </source>
</evidence>
<evidence type="ECO:0000259" key="12">
    <source>
        <dbReference type="Pfam" id="PF23539"/>
    </source>
</evidence>
<feature type="domain" description="Histidine kinase/HSP90-like ATPase" evidence="10">
    <location>
        <begin position="304"/>
        <end position="403"/>
    </location>
</feature>
<dbReference type="CDD" id="cd16917">
    <property type="entry name" value="HATPase_UhpB-NarQ-NarX-like"/>
    <property type="match status" value="1"/>
</dbReference>
<evidence type="ECO:0000256" key="4">
    <source>
        <dbReference type="ARBA" id="ARBA00022679"/>
    </source>
</evidence>
<evidence type="ECO:0000259" key="10">
    <source>
        <dbReference type="Pfam" id="PF02518"/>
    </source>
</evidence>
<evidence type="ECO:0000256" key="5">
    <source>
        <dbReference type="ARBA" id="ARBA00022741"/>
    </source>
</evidence>
<keyword evidence="8" id="KW-0902">Two-component regulatory system</keyword>
<reference evidence="13" key="1">
    <citation type="journal article" date="2014" name="Int. J. Syst. Evol. Microbiol.">
        <title>Complete genome sequence of Corynebacterium casei LMG S-19264T (=DSM 44701T), isolated from a smear-ripened cheese.</title>
        <authorList>
            <consortium name="US DOE Joint Genome Institute (JGI-PGF)"/>
            <person name="Walter F."/>
            <person name="Albersmeier A."/>
            <person name="Kalinowski J."/>
            <person name="Ruckert C."/>
        </authorList>
    </citation>
    <scope>NUCLEOTIDE SEQUENCE</scope>
    <source>
        <strain evidence="13">VKM Ac-1321</strain>
    </source>
</reference>
<keyword evidence="3" id="KW-0597">Phosphoprotein</keyword>
<evidence type="ECO:0000313" key="14">
    <source>
        <dbReference type="Proteomes" id="UP001143480"/>
    </source>
</evidence>
<dbReference type="Pfam" id="PF07730">
    <property type="entry name" value="HisKA_3"/>
    <property type="match status" value="1"/>
</dbReference>
<evidence type="ECO:0000256" key="7">
    <source>
        <dbReference type="ARBA" id="ARBA00022840"/>
    </source>
</evidence>
<evidence type="ECO:0000256" key="3">
    <source>
        <dbReference type="ARBA" id="ARBA00022553"/>
    </source>
</evidence>
<gene>
    <name evidence="13" type="ORF">GCM10017581_036790</name>
</gene>
<comment type="caution">
    <text evidence="13">The sequence shown here is derived from an EMBL/GenBank/DDBJ whole genome shotgun (WGS) entry which is preliminary data.</text>
</comment>
<feature type="domain" description="DUF7134" evidence="12">
    <location>
        <begin position="11"/>
        <end position="156"/>
    </location>
</feature>
<evidence type="ECO:0000256" key="9">
    <source>
        <dbReference type="SAM" id="Phobius"/>
    </source>
</evidence>
<evidence type="ECO:0000256" key="6">
    <source>
        <dbReference type="ARBA" id="ARBA00022777"/>
    </source>
</evidence>
<dbReference type="InterPro" id="IPR050482">
    <property type="entry name" value="Sensor_HK_TwoCompSys"/>
</dbReference>
<dbReference type="InterPro" id="IPR036890">
    <property type="entry name" value="HATPase_C_sf"/>
</dbReference>
<dbReference type="GO" id="GO:0046983">
    <property type="term" value="F:protein dimerization activity"/>
    <property type="evidence" value="ECO:0007669"/>
    <property type="project" value="InterPro"/>
</dbReference>
<dbReference type="PANTHER" id="PTHR24421">
    <property type="entry name" value="NITRATE/NITRITE SENSOR PROTEIN NARX-RELATED"/>
    <property type="match status" value="1"/>
</dbReference>
<keyword evidence="4" id="KW-0808">Transferase</keyword>
<name>A0A9W6KH20_9ACTN</name>
<dbReference type="AlphaFoldDB" id="A0A9W6KH20"/>
<dbReference type="EC" id="2.7.13.3" evidence="2"/>
<evidence type="ECO:0000313" key="13">
    <source>
        <dbReference type="EMBL" id="GLL01937.1"/>
    </source>
</evidence>
<keyword evidence="9" id="KW-1133">Transmembrane helix</keyword>
<sequence>MSYPRTSVRGMRVDLVIGIVVGLVVLATTHGSPTAIPVEPAALTAVIVACGSLALRRRHPLTVFLVSSVAAEGYLVLNHSSTNGTLILTAPLIALYTVAESQVRRRALIIGVLAVLAFAGLHMLVKPASWLGVENLALAALGGLAVAAGDGARSRREYLAEVEARAERAEQAREAEALRRVTEERLRIARDLHDAVGHQLALITVQAGVAAHLLDSQPARAREALGNVRSAGRTALAELSDTIGLLRRPGELVAPLDPLPGLSGLPELLASHRAAGQSIDTSVSAAPDTSIVEAVVSVPIDLTAYRVVQEALTNACKHAPSAPVHVALLYEPGALRIRIDNGPPQSPAADHAYQTARAQHVDRVEVGGLGLVGMRERVLALGGSLVSGPRPDGGFRVEAVLPIGAPVVDRGVGL</sequence>
<keyword evidence="7" id="KW-0067">ATP-binding</keyword>
<dbReference type="SUPFAM" id="SSF55874">
    <property type="entry name" value="ATPase domain of HSP90 chaperone/DNA topoisomerase II/histidine kinase"/>
    <property type="match status" value="1"/>
</dbReference>
<dbReference type="Proteomes" id="UP001143480">
    <property type="component" value="Unassembled WGS sequence"/>
</dbReference>
<keyword evidence="9" id="KW-0472">Membrane</keyword>
<feature type="transmembrane region" description="Helical" evidence="9">
    <location>
        <begin position="106"/>
        <end position="124"/>
    </location>
</feature>
<dbReference type="Gene3D" id="1.20.5.1930">
    <property type="match status" value="1"/>
</dbReference>
<keyword evidence="14" id="KW-1185">Reference proteome</keyword>
<proteinExistence type="predicted"/>
<evidence type="ECO:0000256" key="2">
    <source>
        <dbReference type="ARBA" id="ARBA00012438"/>
    </source>
</evidence>
<dbReference type="InterPro" id="IPR011712">
    <property type="entry name" value="Sig_transdc_His_kin_sub3_dim/P"/>
</dbReference>
<keyword evidence="9" id="KW-0812">Transmembrane</keyword>
<comment type="catalytic activity">
    <reaction evidence="1">
        <text>ATP + protein L-histidine = ADP + protein N-phospho-L-histidine.</text>
        <dbReference type="EC" id="2.7.13.3"/>
    </reaction>
</comment>
<dbReference type="EMBL" id="BSFP01000019">
    <property type="protein sequence ID" value="GLL01937.1"/>
    <property type="molecule type" value="Genomic_DNA"/>
</dbReference>
<feature type="transmembrane region" description="Helical" evidence="9">
    <location>
        <begin position="35"/>
        <end position="54"/>
    </location>
</feature>